<keyword evidence="1" id="KW-0539">Nucleus</keyword>
<dbReference type="EMBL" id="ML977365">
    <property type="protein sequence ID" value="KAF2106213.1"/>
    <property type="molecule type" value="Genomic_DNA"/>
</dbReference>
<organism evidence="4 5">
    <name type="scientific">Lophiotrema nucula</name>
    <dbReference type="NCBI Taxonomy" id="690887"/>
    <lineage>
        <taxon>Eukaryota</taxon>
        <taxon>Fungi</taxon>
        <taxon>Dikarya</taxon>
        <taxon>Ascomycota</taxon>
        <taxon>Pezizomycotina</taxon>
        <taxon>Dothideomycetes</taxon>
        <taxon>Pleosporomycetidae</taxon>
        <taxon>Pleosporales</taxon>
        <taxon>Lophiotremataceae</taxon>
        <taxon>Lophiotrema</taxon>
    </lineage>
</organism>
<dbReference type="GO" id="GO:0001228">
    <property type="term" value="F:DNA-binding transcription activator activity, RNA polymerase II-specific"/>
    <property type="evidence" value="ECO:0007669"/>
    <property type="project" value="TreeGrafter"/>
</dbReference>
<evidence type="ECO:0000259" key="3">
    <source>
        <dbReference type="PROSITE" id="PS50048"/>
    </source>
</evidence>
<evidence type="ECO:0000313" key="4">
    <source>
        <dbReference type="EMBL" id="KAF2106213.1"/>
    </source>
</evidence>
<dbReference type="PANTHER" id="PTHR47784">
    <property type="entry name" value="STEROL UPTAKE CONTROL PROTEIN 2"/>
    <property type="match status" value="1"/>
</dbReference>
<dbReference type="InterPro" id="IPR053157">
    <property type="entry name" value="Sterol_Uptake_Regulator"/>
</dbReference>
<reference evidence="4" key="1">
    <citation type="journal article" date="2020" name="Stud. Mycol.">
        <title>101 Dothideomycetes genomes: a test case for predicting lifestyles and emergence of pathogens.</title>
        <authorList>
            <person name="Haridas S."/>
            <person name="Albert R."/>
            <person name="Binder M."/>
            <person name="Bloem J."/>
            <person name="Labutti K."/>
            <person name="Salamov A."/>
            <person name="Andreopoulos B."/>
            <person name="Baker S."/>
            <person name="Barry K."/>
            <person name="Bills G."/>
            <person name="Bluhm B."/>
            <person name="Cannon C."/>
            <person name="Castanera R."/>
            <person name="Culley D."/>
            <person name="Daum C."/>
            <person name="Ezra D."/>
            <person name="Gonzalez J."/>
            <person name="Henrissat B."/>
            <person name="Kuo A."/>
            <person name="Liang C."/>
            <person name="Lipzen A."/>
            <person name="Lutzoni F."/>
            <person name="Magnuson J."/>
            <person name="Mondo S."/>
            <person name="Nolan M."/>
            <person name="Ohm R."/>
            <person name="Pangilinan J."/>
            <person name="Park H.-J."/>
            <person name="Ramirez L."/>
            <person name="Alfaro M."/>
            <person name="Sun H."/>
            <person name="Tritt A."/>
            <person name="Yoshinaga Y."/>
            <person name="Zwiers L.-H."/>
            <person name="Turgeon B."/>
            <person name="Goodwin S."/>
            <person name="Spatafora J."/>
            <person name="Crous P."/>
            <person name="Grigoriev I."/>
        </authorList>
    </citation>
    <scope>NUCLEOTIDE SEQUENCE</scope>
    <source>
        <strain evidence="4">CBS 627.86</strain>
    </source>
</reference>
<dbReference type="PROSITE" id="PS50048">
    <property type="entry name" value="ZN2_CY6_FUNGAL_2"/>
    <property type="match status" value="1"/>
</dbReference>
<dbReference type="OrthoDB" id="3546279at2759"/>
<gene>
    <name evidence="4" type="ORF">BDV96DRAFT_337334</name>
</gene>
<proteinExistence type="predicted"/>
<accession>A0A6A5YGX7</accession>
<dbReference type="InterPro" id="IPR036864">
    <property type="entry name" value="Zn2-C6_fun-type_DNA-bd_sf"/>
</dbReference>
<dbReference type="InterPro" id="IPR001138">
    <property type="entry name" value="Zn2Cys6_DnaBD"/>
</dbReference>
<evidence type="ECO:0000256" key="1">
    <source>
        <dbReference type="ARBA" id="ARBA00023242"/>
    </source>
</evidence>
<dbReference type="PANTHER" id="PTHR47784:SF5">
    <property type="entry name" value="STEROL UPTAKE CONTROL PROTEIN 2"/>
    <property type="match status" value="1"/>
</dbReference>
<name>A0A6A5YGX7_9PLEO</name>
<dbReference type="PROSITE" id="PS00463">
    <property type="entry name" value="ZN2_CY6_FUNGAL_1"/>
    <property type="match status" value="1"/>
</dbReference>
<feature type="domain" description="Zn(2)-C6 fungal-type" evidence="3">
    <location>
        <begin position="12"/>
        <end position="41"/>
    </location>
</feature>
<dbReference type="SMART" id="SM00066">
    <property type="entry name" value="GAL4"/>
    <property type="match status" value="1"/>
</dbReference>
<protein>
    <recommendedName>
        <fullName evidence="3">Zn(2)-C6 fungal-type domain-containing protein</fullName>
    </recommendedName>
</protein>
<dbReference type="Proteomes" id="UP000799770">
    <property type="component" value="Unassembled WGS sequence"/>
</dbReference>
<dbReference type="AlphaFoldDB" id="A0A6A5YGX7"/>
<evidence type="ECO:0000256" key="2">
    <source>
        <dbReference type="SAM" id="MobiDB-lite"/>
    </source>
</evidence>
<keyword evidence="5" id="KW-1185">Reference proteome</keyword>
<dbReference type="Gene3D" id="4.10.240.10">
    <property type="entry name" value="Zn(2)-C6 fungal-type DNA-binding domain"/>
    <property type="match status" value="1"/>
</dbReference>
<feature type="region of interest" description="Disordered" evidence="2">
    <location>
        <begin position="45"/>
        <end position="72"/>
    </location>
</feature>
<evidence type="ECO:0000313" key="5">
    <source>
        <dbReference type="Proteomes" id="UP000799770"/>
    </source>
</evidence>
<dbReference type="SUPFAM" id="SSF57701">
    <property type="entry name" value="Zn2/Cys6 DNA-binding domain"/>
    <property type="match status" value="1"/>
</dbReference>
<sequence length="443" mass="49804">MPRLGHKKSRNGCRQCKSRHVKCDENKPCSNCAKHGVQCSLVTWDGQSTTNPPPARVNKKPLDKPRKASNQATTTAAALPIEYVLNPSPAGATATPEGVSPNSNDDPFPYLTKFVNKNDTIQPNYWVRDLELMHHWTTEAYFTISVRDDIRDMWRLVAPKQAIVHHFLMHELLAFSALHLAYSQQEQRKAFYALGIHHQDLAIRAMRRMLPNMTAENAGALFGTAALVTLSVFGSTSLDAQSEGADDSKAIEDLLDIFALQQGIDCILSSAYPIVGQGPFAPALRISPMEVPPQPVLSEISDHLPTFKKMLNSKTMEEEDRKEIANALAAFKGVLDFAMTPYSDNRELRVIFLWPIKLSSRFFDLLRQRHPAALASVTIYAVILQTAEPIYWFMDGWSQRVIKAVLEGLDPSWQDAIEWPLQHIKAQQREQAQPPQQMDVQLR</sequence>
<dbReference type="CDD" id="cd00067">
    <property type="entry name" value="GAL4"/>
    <property type="match status" value="1"/>
</dbReference>
<dbReference type="GO" id="GO:0008270">
    <property type="term" value="F:zinc ion binding"/>
    <property type="evidence" value="ECO:0007669"/>
    <property type="project" value="InterPro"/>
</dbReference>
<dbReference type="Pfam" id="PF00172">
    <property type="entry name" value="Zn_clus"/>
    <property type="match status" value="1"/>
</dbReference>